<evidence type="ECO:0008006" key="3">
    <source>
        <dbReference type="Google" id="ProtNLM"/>
    </source>
</evidence>
<name>A0A543CFU5_9ACTN</name>
<dbReference type="RefSeq" id="WP_141954573.1">
    <property type="nucleotide sequence ID" value="NZ_VFOZ01000001.1"/>
</dbReference>
<dbReference type="PANTHER" id="PTHR41913:SF1">
    <property type="entry name" value="DUF1684 DOMAIN-CONTAINING PROTEIN"/>
    <property type="match status" value="1"/>
</dbReference>
<accession>A0A543CFU5</accession>
<dbReference type="AlphaFoldDB" id="A0A543CFU5"/>
<keyword evidence="2" id="KW-1185">Reference proteome</keyword>
<dbReference type="OrthoDB" id="5493262at2"/>
<comment type="caution">
    <text evidence="1">The sequence shown here is derived from an EMBL/GenBank/DDBJ whole genome shotgun (WGS) entry which is preliminary data.</text>
</comment>
<evidence type="ECO:0000313" key="1">
    <source>
        <dbReference type="EMBL" id="TQL95944.1"/>
    </source>
</evidence>
<dbReference type="Proteomes" id="UP000316096">
    <property type="component" value="Unassembled WGS sequence"/>
</dbReference>
<sequence>MSAQATGIDADQFARAWHDWHREHEARRAGRHGFLAITGLHWLDGEPARFEDAPGAWSSGPDGVVVALDDGEELFVDGSPVRGEHRFGVLPEREGVNAVWGDAVIEVAKRGGYDIVRPRHPDHPLRTGYRGTPAYAPDPRWLTTGRYVAFDEPRPTTVGAVVDGLQHVYDAPGRIDFELDGRALSLTAFGGGASGSLFVLFTDATAGVTTYAASRDLRVEAPDADGKVTIDFNRAVNLPCAYTEFATCPLPPAENRLPIAVEAGEKMPATAAESPQ</sequence>
<dbReference type="EMBL" id="VFOZ01000001">
    <property type="protein sequence ID" value="TQL95944.1"/>
    <property type="molecule type" value="Genomic_DNA"/>
</dbReference>
<gene>
    <name evidence="1" type="ORF">FB559_1456</name>
</gene>
<evidence type="ECO:0000313" key="2">
    <source>
        <dbReference type="Proteomes" id="UP000316096"/>
    </source>
</evidence>
<dbReference type="Pfam" id="PF07920">
    <property type="entry name" value="DUF1684"/>
    <property type="match status" value="1"/>
</dbReference>
<reference evidence="1 2" key="1">
    <citation type="submission" date="2019-06" db="EMBL/GenBank/DDBJ databases">
        <title>Sequencing the genomes of 1000 actinobacteria strains.</title>
        <authorList>
            <person name="Klenk H.-P."/>
        </authorList>
    </citation>
    <scope>NUCLEOTIDE SEQUENCE [LARGE SCALE GENOMIC DNA]</scope>
    <source>
        <strain evidence="1 2">DSM 102200</strain>
    </source>
</reference>
<organism evidence="1 2">
    <name type="scientific">Actinoallomurus bryophytorum</name>
    <dbReference type="NCBI Taxonomy" id="1490222"/>
    <lineage>
        <taxon>Bacteria</taxon>
        <taxon>Bacillati</taxon>
        <taxon>Actinomycetota</taxon>
        <taxon>Actinomycetes</taxon>
        <taxon>Streptosporangiales</taxon>
        <taxon>Thermomonosporaceae</taxon>
        <taxon>Actinoallomurus</taxon>
    </lineage>
</organism>
<dbReference type="InterPro" id="IPR012467">
    <property type="entry name" value="DUF1684"/>
</dbReference>
<proteinExistence type="predicted"/>
<protein>
    <recommendedName>
        <fullName evidence="3">DUF1684 domain-containing protein</fullName>
    </recommendedName>
</protein>
<dbReference type="PANTHER" id="PTHR41913">
    <property type="entry name" value="DUF1684 DOMAIN-CONTAINING PROTEIN"/>
    <property type="match status" value="1"/>
</dbReference>